<gene>
    <name evidence="3" type="ORF">M378DRAFT_168998</name>
</gene>
<dbReference type="InParanoid" id="A0A0C2SZY0"/>
<feature type="domain" description="Nephrocystin 3-like N-terminal" evidence="2">
    <location>
        <begin position="187"/>
        <end position="282"/>
    </location>
</feature>
<protein>
    <recommendedName>
        <fullName evidence="2">Nephrocystin 3-like N-terminal domain-containing protein</fullName>
    </recommendedName>
</protein>
<dbReference type="HOGENOM" id="CLU_936812_0_0_1"/>
<evidence type="ECO:0000313" key="4">
    <source>
        <dbReference type="Proteomes" id="UP000054549"/>
    </source>
</evidence>
<dbReference type="InterPro" id="IPR027417">
    <property type="entry name" value="P-loop_NTPase"/>
</dbReference>
<keyword evidence="4" id="KW-1185">Reference proteome</keyword>
<dbReference type="Proteomes" id="UP000054549">
    <property type="component" value="Unassembled WGS sequence"/>
</dbReference>
<reference evidence="3 4" key="1">
    <citation type="submission" date="2014-04" db="EMBL/GenBank/DDBJ databases">
        <title>Evolutionary Origins and Diversification of the Mycorrhizal Mutualists.</title>
        <authorList>
            <consortium name="DOE Joint Genome Institute"/>
            <consortium name="Mycorrhizal Genomics Consortium"/>
            <person name="Kohler A."/>
            <person name="Kuo A."/>
            <person name="Nagy L.G."/>
            <person name="Floudas D."/>
            <person name="Copeland A."/>
            <person name="Barry K.W."/>
            <person name="Cichocki N."/>
            <person name="Veneault-Fourrey C."/>
            <person name="LaButti K."/>
            <person name="Lindquist E.A."/>
            <person name="Lipzen A."/>
            <person name="Lundell T."/>
            <person name="Morin E."/>
            <person name="Murat C."/>
            <person name="Riley R."/>
            <person name="Ohm R."/>
            <person name="Sun H."/>
            <person name="Tunlid A."/>
            <person name="Henrissat B."/>
            <person name="Grigoriev I.V."/>
            <person name="Hibbett D.S."/>
            <person name="Martin F."/>
        </authorList>
    </citation>
    <scope>NUCLEOTIDE SEQUENCE [LARGE SCALE GENOMIC DNA]</scope>
    <source>
        <strain evidence="3 4">Koide BX008</strain>
    </source>
</reference>
<accession>A0A0C2SZY0</accession>
<evidence type="ECO:0000313" key="3">
    <source>
        <dbReference type="EMBL" id="KIL59719.1"/>
    </source>
</evidence>
<dbReference type="AlphaFoldDB" id="A0A0C2SZY0"/>
<dbReference type="InterPro" id="IPR056884">
    <property type="entry name" value="NPHP3-like_N"/>
</dbReference>
<keyword evidence="1" id="KW-0677">Repeat</keyword>
<proteinExistence type="predicted"/>
<evidence type="ECO:0000256" key="1">
    <source>
        <dbReference type="ARBA" id="ARBA00022737"/>
    </source>
</evidence>
<organism evidence="3 4">
    <name type="scientific">Amanita muscaria (strain Koide BX008)</name>
    <dbReference type="NCBI Taxonomy" id="946122"/>
    <lineage>
        <taxon>Eukaryota</taxon>
        <taxon>Fungi</taxon>
        <taxon>Dikarya</taxon>
        <taxon>Basidiomycota</taxon>
        <taxon>Agaricomycotina</taxon>
        <taxon>Agaricomycetes</taxon>
        <taxon>Agaricomycetidae</taxon>
        <taxon>Agaricales</taxon>
        <taxon>Pluteineae</taxon>
        <taxon>Amanitaceae</taxon>
        <taxon>Amanita</taxon>
    </lineage>
</organism>
<name>A0A0C2SZY0_AMAMK</name>
<sequence length="297" mass="32947">MIRLFQRLGCCIPSTDVLTAGDRPVLVSEQRLVTPQDGSANISSNEGTEHTVAEPVIQSLPSNSSPVQQSIGVTLQDIHYSNSSENTRIVPIDQHNVNSRGTEQDSGRSTTQVAMFEKAHNVRIENAPITNIGHQHVNINHRHLNGHGKYGLDILEKFVSFSAVHDSSAQDPKRCCHPGTRKSVLHQICNWADDPTRPEHILWLHGPAGVGKSAIAQTISYLYGRDKVGATFFFFRSDPMRNDGNRLPPTLAWQLASSVPIAKDLIAASLEEYPDLPRKTIEIHTDNYAGYHHTWSR</sequence>
<dbReference type="EMBL" id="KN818311">
    <property type="protein sequence ID" value="KIL59719.1"/>
    <property type="molecule type" value="Genomic_DNA"/>
</dbReference>
<evidence type="ECO:0000259" key="2">
    <source>
        <dbReference type="Pfam" id="PF24883"/>
    </source>
</evidence>
<dbReference type="SUPFAM" id="SSF52540">
    <property type="entry name" value="P-loop containing nucleoside triphosphate hydrolases"/>
    <property type="match status" value="1"/>
</dbReference>
<dbReference type="Gene3D" id="3.40.50.300">
    <property type="entry name" value="P-loop containing nucleotide triphosphate hydrolases"/>
    <property type="match status" value="1"/>
</dbReference>
<dbReference type="STRING" id="946122.A0A0C2SZY0"/>
<dbReference type="Pfam" id="PF24883">
    <property type="entry name" value="NPHP3_N"/>
    <property type="match status" value="1"/>
</dbReference>
<dbReference type="OrthoDB" id="5967843at2759"/>